<feature type="transmembrane region" description="Helical" evidence="8">
    <location>
        <begin position="442"/>
        <end position="465"/>
    </location>
</feature>
<comment type="caution">
    <text evidence="9">The sequence shown here is derived from an EMBL/GenBank/DDBJ whole genome shotgun (WGS) entry which is preliminary data.</text>
</comment>
<dbReference type="AlphaFoldDB" id="A0A8J6NPQ7"/>
<dbReference type="GO" id="GO:0015295">
    <property type="term" value="F:solute:proton symporter activity"/>
    <property type="evidence" value="ECO:0007669"/>
    <property type="project" value="TreeGrafter"/>
</dbReference>
<evidence type="ECO:0000256" key="3">
    <source>
        <dbReference type="ARBA" id="ARBA00022448"/>
    </source>
</evidence>
<evidence type="ECO:0000256" key="7">
    <source>
        <dbReference type="ARBA" id="ARBA00023136"/>
    </source>
</evidence>
<keyword evidence="5 8" id="KW-0812">Transmembrane</keyword>
<evidence type="ECO:0000256" key="2">
    <source>
        <dbReference type="ARBA" id="ARBA00010100"/>
    </source>
</evidence>
<keyword evidence="6 8" id="KW-1133">Transmembrane helix</keyword>
<feature type="transmembrane region" description="Helical" evidence="8">
    <location>
        <begin position="230"/>
        <end position="253"/>
    </location>
</feature>
<feature type="transmembrane region" description="Helical" evidence="8">
    <location>
        <begin position="6"/>
        <end position="22"/>
    </location>
</feature>
<evidence type="ECO:0000256" key="8">
    <source>
        <dbReference type="RuleBase" id="RU365092"/>
    </source>
</evidence>
<dbReference type="InterPro" id="IPR003804">
    <property type="entry name" value="Lactate_perm"/>
</dbReference>
<dbReference type="Proteomes" id="UP000614469">
    <property type="component" value="Unassembled WGS sequence"/>
</dbReference>
<evidence type="ECO:0000256" key="6">
    <source>
        <dbReference type="ARBA" id="ARBA00022989"/>
    </source>
</evidence>
<accession>A0A8J6NPQ7</accession>
<dbReference type="EMBL" id="JACNJN010000212">
    <property type="protein sequence ID" value="MBC8336948.1"/>
    <property type="molecule type" value="Genomic_DNA"/>
</dbReference>
<keyword evidence="7 8" id="KW-0472">Membrane</keyword>
<dbReference type="GO" id="GO:0005886">
    <property type="term" value="C:plasma membrane"/>
    <property type="evidence" value="ECO:0007669"/>
    <property type="project" value="UniProtKB-SubCell"/>
</dbReference>
<evidence type="ECO:0000313" key="9">
    <source>
        <dbReference type="EMBL" id="MBC8336948.1"/>
    </source>
</evidence>
<sequence length="510" mass="52904">MPLLATLPIIIILILMVGYRWGAARAGAAGYISALFVAITYFGANVNVLAYVHTKAILLTFDVLFIIWAAYLLYRVSDEAGAIKTIGEALRQLTSDKGMQAILIGWVFASFLQGTGGFGVPVAVTAPLLVGLGFTPLAAVVIPTIGHGWAVTFGSLGSSFNALISTTGLEAELLAPSSALFLGLAALPTGLMVVHVADGWNGVKRLFVKALIIGGVMGGVQYFVAANLGLWNMGAFAGGLAGLIVGVTIVRWGEASPKSGKQIEAKPLLIALSAYLVLIFVTVSILLFPSVNPLKDALGQISIKINFPETITDLGYRSPAGTNKPIYIFKHAGAILLYASAAAFVIYKRAGYYAEGVGKKILNDTVRKMVSSSLSIALMVAMAVVMQQSGMTEALAQGLADSVGAAYPLVASWIGAIGSFITGSNTNSNVIFAALQMRTAELLGFSVPIILAAQTSGAALASVVAPAKLIVGASTAGMEGKEGEVMRAVIGYGGGLVLFIGLLTVFAIYF</sequence>
<proteinExistence type="inferred from homology"/>
<comment type="subcellular location">
    <subcellularLocation>
        <location evidence="1 8">Cell membrane</location>
        <topology evidence="1 8">Multi-pass membrane protein</topology>
    </subcellularLocation>
</comment>
<feature type="transmembrane region" description="Helical" evidence="8">
    <location>
        <begin position="101"/>
        <end position="124"/>
    </location>
</feature>
<dbReference type="PANTHER" id="PTHR30003">
    <property type="entry name" value="L-LACTATE PERMEASE"/>
    <property type="match status" value="1"/>
</dbReference>
<dbReference type="Pfam" id="PF02652">
    <property type="entry name" value="Lactate_perm"/>
    <property type="match status" value="1"/>
</dbReference>
<keyword evidence="4 8" id="KW-1003">Cell membrane</keyword>
<feature type="transmembrane region" description="Helical" evidence="8">
    <location>
        <begin position="265"/>
        <end position="288"/>
    </location>
</feature>
<feature type="transmembrane region" description="Helical" evidence="8">
    <location>
        <begin position="56"/>
        <end position="74"/>
    </location>
</feature>
<evidence type="ECO:0000256" key="5">
    <source>
        <dbReference type="ARBA" id="ARBA00022692"/>
    </source>
</evidence>
<organism evidence="9 10">
    <name type="scientific">Candidatus Desulfolinea nitratireducens</name>
    <dbReference type="NCBI Taxonomy" id="2841698"/>
    <lineage>
        <taxon>Bacteria</taxon>
        <taxon>Bacillati</taxon>
        <taxon>Chloroflexota</taxon>
        <taxon>Anaerolineae</taxon>
        <taxon>Anaerolineales</taxon>
        <taxon>Anaerolineales incertae sedis</taxon>
        <taxon>Candidatus Desulfolinea</taxon>
    </lineage>
</organism>
<gene>
    <name evidence="9" type="ORF">H8E29_16960</name>
</gene>
<feature type="transmembrane region" description="Helical" evidence="8">
    <location>
        <begin position="206"/>
        <end position="224"/>
    </location>
</feature>
<name>A0A8J6NPQ7_9CHLR</name>
<feature type="transmembrane region" description="Helical" evidence="8">
    <location>
        <begin position="326"/>
        <end position="347"/>
    </location>
</feature>
<reference evidence="9 10" key="1">
    <citation type="submission" date="2020-08" db="EMBL/GenBank/DDBJ databases">
        <title>Bridging the membrane lipid divide: bacteria of the FCB group superphylum have the potential to synthesize archaeal ether lipids.</title>
        <authorList>
            <person name="Villanueva L."/>
            <person name="Von Meijenfeldt F.A.B."/>
            <person name="Westbye A.B."/>
            <person name="Yadav S."/>
            <person name="Hopmans E.C."/>
            <person name="Dutilh B.E."/>
            <person name="Sinninghe Damste J.S."/>
        </authorList>
    </citation>
    <scope>NUCLEOTIDE SEQUENCE [LARGE SCALE GENOMIC DNA]</scope>
    <source>
        <strain evidence="9">NIOZ-UU36</strain>
    </source>
</reference>
<feature type="transmembrane region" description="Helical" evidence="8">
    <location>
        <begin position="405"/>
        <end position="422"/>
    </location>
</feature>
<evidence type="ECO:0000256" key="1">
    <source>
        <dbReference type="ARBA" id="ARBA00004651"/>
    </source>
</evidence>
<dbReference type="GO" id="GO:0015129">
    <property type="term" value="F:lactate transmembrane transporter activity"/>
    <property type="evidence" value="ECO:0007669"/>
    <property type="project" value="UniProtKB-UniRule"/>
</dbReference>
<keyword evidence="3 8" id="KW-0813">Transport</keyword>
<evidence type="ECO:0000313" key="10">
    <source>
        <dbReference type="Proteomes" id="UP000614469"/>
    </source>
</evidence>
<feature type="transmembrane region" description="Helical" evidence="8">
    <location>
        <begin position="29"/>
        <end position="50"/>
    </location>
</feature>
<dbReference type="PANTHER" id="PTHR30003:SF2">
    <property type="entry name" value="L-LACTATE PERMEASE"/>
    <property type="match status" value="1"/>
</dbReference>
<feature type="transmembrane region" description="Helical" evidence="8">
    <location>
        <begin position="485"/>
        <end position="509"/>
    </location>
</feature>
<evidence type="ECO:0000256" key="4">
    <source>
        <dbReference type="ARBA" id="ARBA00022475"/>
    </source>
</evidence>
<comment type="similarity">
    <text evidence="2 8">Belongs to the lactate permease family.</text>
</comment>
<protein>
    <recommendedName>
        <fullName evidence="8">L-lactate permease</fullName>
    </recommendedName>
</protein>
<feature type="transmembrane region" description="Helical" evidence="8">
    <location>
        <begin position="173"/>
        <end position="194"/>
    </location>
</feature>
<comment type="function">
    <text evidence="8">Uptake of L-lactate across the membrane. Can also transport D-lactate and glycolate.</text>
</comment>
<feature type="transmembrane region" description="Helical" evidence="8">
    <location>
        <begin position="368"/>
        <end position="385"/>
    </location>
</feature>